<dbReference type="PROSITE" id="PS50095">
    <property type="entry name" value="PLAT"/>
    <property type="match status" value="2"/>
</dbReference>
<evidence type="ECO:0000259" key="3">
    <source>
        <dbReference type="PROSITE" id="PS50095"/>
    </source>
</evidence>
<dbReference type="Gene3D" id="2.40.180.10">
    <property type="entry name" value="Catalase core domain"/>
    <property type="match status" value="2"/>
</dbReference>
<dbReference type="InterPro" id="IPR001024">
    <property type="entry name" value="PLAT/LH2_dom"/>
</dbReference>
<dbReference type="PANTHER" id="PTHR45901">
    <property type="entry name" value="PROTEIN CBG12474"/>
    <property type="match status" value="1"/>
</dbReference>
<evidence type="ECO:0000256" key="1">
    <source>
        <dbReference type="PROSITE-ProRule" id="PRU00152"/>
    </source>
</evidence>
<gene>
    <name evidence="4" type="ORF">OXX778_LOCUS3703</name>
</gene>
<sequence>MYIDEKFVYKIYVTTSNIEHAESISNVYIQLFGKTKSLLRSFKFPLEKSKTNAKKFQPGQTDLFEIEEAYIGNLKKIVLTHNDPQNSGLHIKNIKIEIPELNKSWNFYCNQWLIDNLSLNQYEFVSESRKPTEEKPGNVRYTIKIVTSKCSKLDIEPVINLKLIGIKHETRLIKLNSTPSDNKKPKFQSGNIDIFRLEEKDVDQIEKIEFFCNHDENGKPIDWFYDSITIDVPSKLLRYLFTKNSRTKVVNLKNTKSKYEDNEDKNKTLIEIFPLNVKQVSNQKNYCINLYTNKLRHRPDIFQNMSLILYGDYAVTPEIKPCEYKSSCSNCISDELIHFHLKHIDIGLLYKIKLICVIEKNKIKELKNFKWFMNKIEVDYHKEKFIFYHKKWIDFKNFDLKKKIEIKLYEERFCREQVRTLSTLSHRLLEESIQNDSYDDSFEESDEEKLPKKENLRDYDFEKKSRTPRKISSEKYDLQSQLRFEQDLEELASSDSTLSIISSKDSNFKYSQKSPKFKKRNEWSSDEDSYRSKSPKKNNTALKLDKPKFEYSLAKKENFSKKKNEWSSSDEEDSFRSPKLKTKWINDTKHDILDELVWKKDQEKYNLKAKFNREDSGDELVVGKFSKMKDEHRYIDSQTPKFSSSLANKISEQRISKKDVDKFDYDYFRPERENSRFMPTIKKLF</sequence>
<feature type="domain" description="PLAT" evidence="3">
    <location>
        <begin position="7"/>
        <end position="127"/>
    </location>
</feature>
<keyword evidence="5" id="KW-1185">Reference proteome</keyword>
<organism evidence="4 5">
    <name type="scientific">Brachionus calyciflorus</name>
    <dbReference type="NCBI Taxonomy" id="104777"/>
    <lineage>
        <taxon>Eukaryota</taxon>
        <taxon>Metazoa</taxon>
        <taxon>Spiralia</taxon>
        <taxon>Gnathifera</taxon>
        <taxon>Rotifera</taxon>
        <taxon>Eurotatoria</taxon>
        <taxon>Monogononta</taxon>
        <taxon>Pseudotrocha</taxon>
        <taxon>Ploima</taxon>
        <taxon>Brachionidae</taxon>
        <taxon>Brachionus</taxon>
    </lineage>
</organism>
<dbReference type="Proteomes" id="UP000663879">
    <property type="component" value="Unassembled WGS sequence"/>
</dbReference>
<dbReference type="SMART" id="SM00308">
    <property type="entry name" value="LH2"/>
    <property type="match status" value="1"/>
</dbReference>
<dbReference type="Pfam" id="PF01477">
    <property type="entry name" value="PLAT"/>
    <property type="match status" value="2"/>
</dbReference>
<dbReference type="InterPro" id="IPR036392">
    <property type="entry name" value="PLAT/LH2_dom_sf"/>
</dbReference>
<accession>A0A813P768</accession>
<feature type="compositionally biased region" description="Basic and acidic residues" evidence="2">
    <location>
        <begin position="521"/>
        <end position="531"/>
    </location>
</feature>
<dbReference type="PANTHER" id="PTHR45901:SF3">
    <property type="entry name" value="LIPOXYGENASE HOMOLOGY DOMAIN-CONTAINING PROTEIN 1"/>
    <property type="match status" value="1"/>
</dbReference>
<proteinExistence type="predicted"/>
<dbReference type="InterPro" id="IPR052970">
    <property type="entry name" value="Inner_ear_hair_cell_LOXHD"/>
</dbReference>
<evidence type="ECO:0000256" key="2">
    <source>
        <dbReference type="SAM" id="MobiDB-lite"/>
    </source>
</evidence>
<comment type="caution">
    <text evidence="1">Lacks conserved residue(s) required for the propagation of feature annotation.</text>
</comment>
<evidence type="ECO:0000313" key="5">
    <source>
        <dbReference type="Proteomes" id="UP000663879"/>
    </source>
</evidence>
<reference evidence="4" key="1">
    <citation type="submission" date="2021-02" db="EMBL/GenBank/DDBJ databases">
        <authorList>
            <person name="Nowell W R."/>
        </authorList>
    </citation>
    <scope>NUCLEOTIDE SEQUENCE</scope>
    <source>
        <strain evidence="4">Ploen Becks lab</strain>
    </source>
</reference>
<feature type="region of interest" description="Disordered" evidence="2">
    <location>
        <begin position="521"/>
        <end position="541"/>
    </location>
</feature>
<name>A0A813P768_9BILA</name>
<protein>
    <recommendedName>
        <fullName evidence="3">PLAT domain-containing protein</fullName>
    </recommendedName>
</protein>
<dbReference type="Gene3D" id="2.60.60.20">
    <property type="entry name" value="PLAT/LH2 domain"/>
    <property type="match status" value="1"/>
</dbReference>
<dbReference type="AlphaFoldDB" id="A0A813P768"/>
<dbReference type="OrthoDB" id="10553066at2759"/>
<dbReference type="SUPFAM" id="SSF49723">
    <property type="entry name" value="Lipase/lipooxygenase domain (PLAT/LH2 domain)"/>
    <property type="match status" value="2"/>
</dbReference>
<evidence type="ECO:0000313" key="4">
    <source>
        <dbReference type="EMBL" id="CAF0746916.1"/>
    </source>
</evidence>
<comment type="caution">
    <text evidence="4">The sequence shown here is derived from an EMBL/GenBank/DDBJ whole genome shotgun (WGS) entry which is preliminary data.</text>
</comment>
<feature type="domain" description="PLAT" evidence="3">
    <location>
        <begin position="139"/>
        <end position="261"/>
    </location>
</feature>
<dbReference type="EMBL" id="CAJNOC010000336">
    <property type="protein sequence ID" value="CAF0746916.1"/>
    <property type="molecule type" value="Genomic_DNA"/>
</dbReference>